<dbReference type="Pfam" id="PF10783">
    <property type="entry name" value="DUF2599"/>
    <property type="match status" value="1"/>
</dbReference>
<dbReference type="InterPro" id="IPR019719">
    <property type="entry name" value="DUF2599"/>
</dbReference>
<reference evidence="2 3" key="1">
    <citation type="journal article" date="2019" name="ACS Chem. Biol.">
        <title>Identification and Mobilization of a Cryptic Antibiotic Biosynthesis Gene Locus from a Human-Pathogenic Nocardia Isolate.</title>
        <authorList>
            <person name="Herisse M."/>
            <person name="Ishida K."/>
            <person name="Porter J.L."/>
            <person name="Howden B."/>
            <person name="Hertweck C."/>
            <person name="Stinear T.P."/>
            <person name="Pidot S.J."/>
        </authorList>
    </citation>
    <scope>NUCLEOTIDE SEQUENCE [LARGE SCALE GENOMIC DNA]</scope>
    <source>
        <strain evidence="2 3">AUSMDU00012717</strain>
    </source>
</reference>
<dbReference type="KEGG" id="nah:F5544_21120"/>
<feature type="region of interest" description="Disordered" evidence="1">
    <location>
        <begin position="128"/>
        <end position="172"/>
    </location>
</feature>
<feature type="compositionally biased region" description="Polar residues" evidence="1">
    <location>
        <begin position="133"/>
        <end position="151"/>
    </location>
</feature>
<dbReference type="EMBL" id="CP046172">
    <property type="protein sequence ID" value="QIS12087.1"/>
    <property type="molecule type" value="Genomic_DNA"/>
</dbReference>
<dbReference type="AlphaFoldDB" id="A0A6G9YG96"/>
<organism evidence="2 3">
    <name type="scientific">Nocardia arthritidis</name>
    <dbReference type="NCBI Taxonomy" id="228602"/>
    <lineage>
        <taxon>Bacteria</taxon>
        <taxon>Bacillati</taxon>
        <taxon>Actinomycetota</taxon>
        <taxon>Actinomycetes</taxon>
        <taxon>Mycobacteriales</taxon>
        <taxon>Nocardiaceae</taxon>
        <taxon>Nocardia</taxon>
    </lineage>
</organism>
<accession>A0A6G9YG96</accession>
<sequence>MPCVSNVGPDSSTKASRSVQRCEQSSSTAESSGRHGRDSFEISQVSADWSVTGGSHPRRAPGRPSGTHVTYPARLDYTNREDTALTAANRHPASGPSRRRIPKGRAPRAALVAASVFAAALTPISCAGDPGVQSPTPDSPTESATGTTVSTPPAADPYAGRPLVDHTTWTQDGDGRRLRVYPTIAGRETTWPGADERAWQEVLAMAPDADTPGMRDQFVCHWIWARIVVPNKESWNLEPWRPAVGYEATVAAQCNPGGSQDPGDR</sequence>
<gene>
    <name evidence="2" type="ORF">F5544_21120</name>
</gene>
<dbReference type="Proteomes" id="UP000503540">
    <property type="component" value="Chromosome"/>
</dbReference>
<feature type="compositionally biased region" description="Polar residues" evidence="1">
    <location>
        <begin position="41"/>
        <end position="53"/>
    </location>
</feature>
<feature type="compositionally biased region" description="Basic residues" evidence="1">
    <location>
        <begin position="97"/>
        <end position="106"/>
    </location>
</feature>
<evidence type="ECO:0000256" key="1">
    <source>
        <dbReference type="SAM" id="MobiDB-lite"/>
    </source>
</evidence>
<feature type="compositionally biased region" description="Polar residues" evidence="1">
    <location>
        <begin position="8"/>
        <end position="31"/>
    </location>
</feature>
<protein>
    <submittedName>
        <fullName evidence="2">DUF2599 domain-containing protein</fullName>
    </submittedName>
</protein>
<proteinExistence type="predicted"/>
<name>A0A6G9YG96_9NOCA</name>
<feature type="region of interest" description="Disordered" evidence="1">
    <location>
        <begin position="1"/>
        <end position="106"/>
    </location>
</feature>
<evidence type="ECO:0000313" key="2">
    <source>
        <dbReference type="EMBL" id="QIS12087.1"/>
    </source>
</evidence>
<evidence type="ECO:0000313" key="3">
    <source>
        <dbReference type="Proteomes" id="UP000503540"/>
    </source>
</evidence>
<keyword evidence="3" id="KW-1185">Reference proteome</keyword>